<gene>
    <name evidence="6" type="ORF">CTI12_AA548450</name>
</gene>
<dbReference type="PANTHER" id="PTHR13803:SF41">
    <property type="entry name" value="ZINC FINGER, SEC23_SEC24-TYPE, SEC23_SEC24, TRUNK DOMAIN, SEC23_SEC24, HELICAL"/>
    <property type="match status" value="1"/>
</dbReference>
<dbReference type="Gene3D" id="3.80.10.10">
    <property type="entry name" value="Ribonuclease Inhibitor"/>
    <property type="match status" value="1"/>
</dbReference>
<evidence type="ECO:0000313" key="7">
    <source>
        <dbReference type="Proteomes" id="UP000245207"/>
    </source>
</evidence>
<dbReference type="InterPro" id="IPR013210">
    <property type="entry name" value="LRR_N_plant-typ"/>
</dbReference>
<dbReference type="InterPro" id="IPR036180">
    <property type="entry name" value="Gelsolin-like_dom_sf"/>
</dbReference>
<dbReference type="InterPro" id="IPR032675">
    <property type="entry name" value="LRR_dom_sf"/>
</dbReference>
<evidence type="ECO:0000256" key="3">
    <source>
        <dbReference type="SAM" id="SignalP"/>
    </source>
</evidence>
<dbReference type="InterPro" id="IPR007123">
    <property type="entry name" value="Gelsolin-like_dom"/>
</dbReference>
<accession>A0A2U1KZ94</accession>
<keyword evidence="3" id="KW-0732">Signal</keyword>
<organism evidence="6 7">
    <name type="scientific">Artemisia annua</name>
    <name type="common">Sweet wormwood</name>
    <dbReference type="NCBI Taxonomy" id="35608"/>
    <lineage>
        <taxon>Eukaryota</taxon>
        <taxon>Viridiplantae</taxon>
        <taxon>Streptophyta</taxon>
        <taxon>Embryophyta</taxon>
        <taxon>Tracheophyta</taxon>
        <taxon>Spermatophyta</taxon>
        <taxon>Magnoliopsida</taxon>
        <taxon>eudicotyledons</taxon>
        <taxon>Gunneridae</taxon>
        <taxon>Pentapetalae</taxon>
        <taxon>asterids</taxon>
        <taxon>campanulids</taxon>
        <taxon>Asterales</taxon>
        <taxon>Asteraceae</taxon>
        <taxon>Asteroideae</taxon>
        <taxon>Anthemideae</taxon>
        <taxon>Artemisiinae</taxon>
        <taxon>Artemisia</taxon>
    </lineage>
</organism>
<feature type="signal peptide" evidence="3">
    <location>
        <begin position="1"/>
        <end position="27"/>
    </location>
</feature>
<evidence type="ECO:0000256" key="1">
    <source>
        <dbReference type="ARBA" id="ARBA00022614"/>
    </source>
</evidence>
<dbReference type="InterPro" id="IPR029006">
    <property type="entry name" value="ADF-H/Gelsolin-like_dom_sf"/>
</dbReference>
<evidence type="ECO:0000313" key="6">
    <source>
        <dbReference type="EMBL" id="PWA42030.1"/>
    </source>
</evidence>
<sequence>MASSHFLLLSLALLLIHLSFVANFTSASLEEANALLKWKATLKIPNNSKILSSWTPLSTNTSASASCPTWFGIACNAYGNINMLNLSTSELKVSTRDWLVGSKTGSWRLKKNLHKYDTFKTTRTLVFAAADSMKVKSSWLQVLEPKSSCFFATLADQFQGLNHFTHEGSNGKVNNGFSDHKGLSSEHVSDDVIYILENGEDCLVYAGGYVDPNITQKLFGVSSFSEIPSQLVLKQYENPLSKKLNEVVNEIRSQRCNYLRLKLYKNGEPSGEFYNIHLVVLSSYENCKI</sequence>
<keyword evidence="1" id="KW-0433">Leucine-rich repeat</keyword>
<proteinExistence type="predicted"/>
<dbReference type="GO" id="GO:0070971">
    <property type="term" value="C:endoplasmic reticulum exit site"/>
    <property type="evidence" value="ECO:0007669"/>
    <property type="project" value="TreeGrafter"/>
</dbReference>
<dbReference type="GO" id="GO:0008270">
    <property type="term" value="F:zinc ion binding"/>
    <property type="evidence" value="ECO:0007669"/>
    <property type="project" value="TreeGrafter"/>
</dbReference>
<reference evidence="6 7" key="1">
    <citation type="journal article" date="2018" name="Mol. Plant">
        <title>The genome of Artemisia annua provides insight into the evolution of Asteraceae family and artemisinin biosynthesis.</title>
        <authorList>
            <person name="Shen Q."/>
            <person name="Zhang L."/>
            <person name="Liao Z."/>
            <person name="Wang S."/>
            <person name="Yan T."/>
            <person name="Shi P."/>
            <person name="Liu M."/>
            <person name="Fu X."/>
            <person name="Pan Q."/>
            <person name="Wang Y."/>
            <person name="Lv Z."/>
            <person name="Lu X."/>
            <person name="Zhang F."/>
            <person name="Jiang W."/>
            <person name="Ma Y."/>
            <person name="Chen M."/>
            <person name="Hao X."/>
            <person name="Li L."/>
            <person name="Tang Y."/>
            <person name="Lv G."/>
            <person name="Zhou Y."/>
            <person name="Sun X."/>
            <person name="Brodelius P.E."/>
            <person name="Rose J.K.C."/>
            <person name="Tang K."/>
        </authorList>
    </citation>
    <scope>NUCLEOTIDE SEQUENCE [LARGE SCALE GENOMIC DNA]</scope>
    <source>
        <strain evidence="7">cv. Huhao1</strain>
        <tissue evidence="6">Leaf</tissue>
    </source>
</reference>
<dbReference type="InterPro" id="IPR050550">
    <property type="entry name" value="SEC23_SEC24_subfamily"/>
</dbReference>
<dbReference type="AlphaFoldDB" id="A0A2U1KZ94"/>
<name>A0A2U1KZ94_ARTAN</name>
<dbReference type="OrthoDB" id="49016at2759"/>
<evidence type="ECO:0000259" key="5">
    <source>
        <dbReference type="Pfam" id="PF08263"/>
    </source>
</evidence>
<feature type="chain" id="PRO_5015668119" evidence="3">
    <location>
        <begin position="28"/>
        <end position="289"/>
    </location>
</feature>
<evidence type="ECO:0000256" key="2">
    <source>
        <dbReference type="ARBA" id="ARBA00022737"/>
    </source>
</evidence>
<feature type="domain" description="Leucine-rich repeat-containing N-terminal plant-type" evidence="5">
    <location>
        <begin position="30"/>
        <end position="76"/>
    </location>
</feature>
<dbReference type="Gene3D" id="3.40.20.10">
    <property type="entry name" value="Severin"/>
    <property type="match status" value="1"/>
</dbReference>
<protein>
    <submittedName>
        <fullName evidence="6">von Willebrand factor, type A</fullName>
    </submittedName>
</protein>
<dbReference type="EMBL" id="PKPP01012668">
    <property type="protein sequence ID" value="PWA42030.1"/>
    <property type="molecule type" value="Genomic_DNA"/>
</dbReference>
<dbReference type="Pfam" id="PF08263">
    <property type="entry name" value="LRRNT_2"/>
    <property type="match status" value="1"/>
</dbReference>
<dbReference type="Pfam" id="PF00626">
    <property type="entry name" value="Gelsolin"/>
    <property type="match status" value="1"/>
</dbReference>
<dbReference type="Proteomes" id="UP000245207">
    <property type="component" value="Unassembled WGS sequence"/>
</dbReference>
<comment type="caution">
    <text evidence="6">The sequence shown here is derived from an EMBL/GenBank/DDBJ whole genome shotgun (WGS) entry which is preliminary data.</text>
</comment>
<keyword evidence="2" id="KW-0677">Repeat</keyword>
<evidence type="ECO:0000259" key="4">
    <source>
        <dbReference type="Pfam" id="PF00626"/>
    </source>
</evidence>
<dbReference type="GO" id="GO:0090110">
    <property type="term" value="P:COPII-coated vesicle cargo loading"/>
    <property type="evidence" value="ECO:0007669"/>
    <property type="project" value="TreeGrafter"/>
</dbReference>
<feature type="domain" description="Gelsolin-like" evidence="4">
    <location>
        <begin position="183"/>
        <end position="246"/>
    </location>
</feature>
<dbReference type="GO" id="GO:0030127">
    <property type="term" value="C:COPII vesicle coat"/>
    <property type="evidence" value="ECO:0007669"/>
    <property type="project" value="TreeGrafter"/>
</dbReference>
<keyword evidence="7" id="KW-1185">Reference proteome</keyword>
<dbReference type="PANTHER" id="PTHR13803">
    <property type="entry name" value="SEC24-RELATED PROTEIN"/>
    <property type="match status" value="1"/>
</dbReference>
<dbReference type="GO" id="GO:0000149">
    <property type="term" value="F:SNARE binding"/>
    <property type="evidence" value="ECO:0007669"/>
    <property type="project" value="TreeGrafter"/>
</dbReference>
<dbReference type="STRING" id="35608.A0A2U1KZ94"/>
<dbReference type="SUPFAM" id="SSF82754">
    <property type="entry name" value="C-terminal, gelsolin-like domain of Sec23/24"/>
    <property type="match status" value="1"/>
</dbReference>